<reference evidence="2" key="3">
    <citation type="submission" date="2024-09" db="EMBL/GenBank/DDBJ databases">
        <authorList>
            <person name="Sun Q."/>
            <person name="Mori K."/>
        </authorList>
    </citation>
    <scope>NUCLEOTIDE SEQUENCE</scope>
    <source>
        <strain evidence="2">NBRC 112440</strain>
    </source>
</reference>
<organism evidence="2 3">
    <name type="scientific">Deinococcus lacus</name>
    <dbReference type="NCBI Taxonomy" id="392561"/>
    <lineage>
        <taxon>Bacteria</taxon>
        <taxon>Thermotogati</taxon>
        <taxon>Deinococcota</taxon>
        <taxon>Deinococci</taxon>
        <taxon>Deinococcales</taxon>
        <taxon>Deinococcaceae</taxon>
        <taxon>Deinococcus</taxon>
    </lineage>
</organism>
<gene>
    <name evidence="1" type="ORF">ACFP81_00225</name>
    <name evidence="2" type="ORF">ACFP81_11625</name>
</gene>
<protein>
    <submittedName>
        <fullName evidence="2">YbjN domain-containing protein</fullName>
    </submittedName>
</protein>
<dbReference type="Pfam" id="PF10722">
    <property type="entry name" value="YbjN"/>
    <property type="match status" value="1"/>
</dbReference>
<name>A0ABW1YEX8_9DEIO</name>
<dbReference type="EMBL" id="JBHSWD010000001">
    <property type="protein sequence ID" value="MFC6592578.1"/>
    <property type="molecule type" value="Genomic_DNA"/>
</dbReference>
<evidence type="ECO:0000313" key="3">
    <source>
        <dbReference type="Proteomes" id="UP001596297"/>
    </source>
</evidence>
<dbReference type="Proteomes" id="UP001596297">
    <property type="component" value="Unassembled WGS sequence"/>
</dbReference>
<comment type="caution">
    <text evidence="2">The sequence shown here is derived from an EMBL/GenBank/DDBJ whole genome shotgun (WGS) entry which is preliminary data.</text>
</comment>
<evidence type="ECO:0000313" key="2">
    <source>
        <dbReference type="EMBL" id="MFC6592578.1"/>
    </source>
</evidence>
<keyword evidence="3" id="KW-1185">Reference proteome</keyword>
<evidence type="ECO:0000313" key="1">
    <source>
        <dbReference type="EMBL" id="MFC6590620.1"/>
    </source>
</evidence>
<sequence>MERWLALGLLMTGAAQAQYGPQGTKVDAVLAMAERYGDAELLGEPGDWYIEGVMDGLNYQVVLMDCNKGTRYCGNMYFWASWDVEADQETLNAWNADALAGKGYTDDDGLANLEMWASLKGVGREYLGAVFDQWGAAMAGFEEDGLAE</sequence>
<dbReference type="RefSeq" id="WP_380081643.1">
    <property type="nucleotide sequence ID" value="NZ_JBHSWD010000001.1"/>
</dbReference>
<accession>A0ABW1YEX8</accession>
<reference evidence="3" key="2">
    <citation type="journal article" date="2019" name="Int. J. Syst. Evol. Microbiol.">
        <title>The Global Catalogue of Microorganisms (GCM) 10K type strain sequencing project: providing services to taxonomists for standard genome sequencing and annotation.</title>
        <authorList>
            <consortium name="The Broad Institute Genomics Platform"/>
            <consortium name="The Broad Institute Genome Sequencing Center for Infectious Disease"/>
            <person name="Wu L."/>
            <person name="Ma J."/>
        </authorList>
    </citation>
    <scope>NUCLEOTIDE SEQUENCE [LARGE SCALE GENOMIC DNA]</scope>
    <source>
        <strain evidence="3">CGMCC 1.15772</strain>
    </source>
</reference>
<dbReference type="EMBL" id="JBHSWD010000001">
    <property type="protein sequence ID" value="MFC6590620.1"/>
    <property type="molecule type" value="Genomic_DNA"/>
</dbReference>
<reference evidence="2" key="1">
    <citation type="journal article" date="2014" name="Int. J. Syst. Evol. Microbiol.">
        <title>Complete genome of a new Firmicutes species belonging to the dominant human colonic microbiota ('Ruminococcus bicirculans') reveals two chromosomes and a selective capacity to utilize plant glucans.</title>
        <authorList>
            <consortium name="NISC Comparative Sequencing Program"/>
            <person name="Wegmann U."/>
            <person name="Louis P."/>
            <person name="Goesmann A."/>
            <person name="Henrissat B."/>
            <person name="Duncan S.H."/>
            <person name="Flint H.J."/>
        </authorList>
    </citation>
    <scope>NUCLEOTIDE SEQUENCE</scope>
    <source>
        <strain evidence="2">NBRC 112440</strain>
    </source>
</reference>
<dbReference type="InterPro" id="IPR019660">
    <property type="entry name" value="Put_sensory_transdc_reg_YbjN"/>
</dbReference>
<proteinExistence type="predicted"/>